<evidence type="ECO:0000313" key="3">
    <source>
        <dbReference type="Proteomes" id="UP001628646"/>
    </source>
</evidence>
<accession>A0ABW8W379</accession>
<dbReference type="Pfam" id="PF13577">
    <property type="entry name" value="SnoaL_4"/>
    <property type="match status" value="1"/>
</dbReference>
<dbReference type="EMBL" id="JBJNUY010000005">
    <property type="protein sequence ID" value="MFL8999735.1"/>
    <property type="molecule type" value="Genomic_DNA"/>
</dbReference>
<sequence length="161" mass="18571">MAMTMDTYLEIEQIRQLKYRYFRALDCHDWTLFETCLAEDVKTALDSGKYSFDGRAAFVEGLKAIMDRPGLLSKHQGHHPEIEMLAPDRARGTWYLEDHVIDLDGGWMLHGTAFYQDEYVKRDGAWQILATGYRRVFETLTSPLPEQFKLTASLFDAACHA</sequence>
<dbReference type="SUPFAM" id="SSF54427">
    <property type="entry name" value="NTF2-like"/>
    <property type="match status" value="1"/>
</dbReference>
<gene>
    <name evidence="2" type="ORF">ACJ8NA_13905</name>
</gene>
<dbReference type="Gene3D" id="3.10.450.50">
    <property type="match status" value="1"/>
</dbReference>
<comment type="caution">
    <text evidence="2">The sequence shown here is derived from an EMBL/GenBank/DDBJ whole genome shotgun (WGS) entry which is preliminary data.</text>
</comment>
<feature type="domain" description="SnoaL-like" evidence="1">
    <location>
        <begin position="9"/>
        <end position="129"/>
    </location>
</feature>
<keyword evidence="3" id="KW-1185">Reference proteome</keyword>
<dbReference type="InterPro" id="IPR032710">
    <property type="entry name" value="NTF2-like_dom_sf"/>
</dbReference>
<name>A0ABW8W379_9PSED</name>
<dbReference type="InterPro" id="IPR037401">
    <property type="entry name" value="SnoaL-like"/>
</dbReference>
<organism evidence="2 3">
    <name type="scientific">Pseudomonas azerbaijanorientalis</name>
    <dbReference type="NCBI Taxonomy" id="2842350"/>
    <lineage>
        <taxon>Bacteria</taxon>
        <taxon>Pseudomonadati</taxon>
        <taxon>Pseudomonadota</taxon>
        <taxon>Gammaproteobacteria</taxon>
        <taxon>Pseudomonadales</taxon>
        <taxon>Pseudomonadaceae</taxon>
        <taxon>Pseudomonas</taxon>
    </lineage>
</organism>
<evidence type="ECO:0000313" key="2">
    <source>
        <dbReference type="EMBL" id="MFL8999735.1"/>
    </source>
</evidence>
<reference evidence="2 3" key="1">
    <citation type="submission" date="2024-12" db="EMBL/GenBank/DDBJ databases">
        <title>Pseudomonas species isolated from Lotus nodules promote plant growth.</title>
        <authorList>
            <person name="Yu Y.-H."/>
            <person name="Kurtenbach J."/>
            <person name="Crosbie D."/>
            <person name="Brachmann A."/>
            <person name="Marin M."/>
        </authorList>
    </citation>
    <scope>NUCLEOTIDE SEQUENCE [LARGE SCALE GENOMIC DNA]</scope>
    <source>
        <strain evidence="2 3">PLb11B</strain>
    </source>
</reference>
<dbReference type="RefSeq" id="WP_407800140.1">
    <property type="nucleotide sequence ID" value="NZ_JBJNUX010000004.1"/>
</dbReference>
<protein>
    <submittedName>
        <fullName evidence="2">Nuclear transport factor 2 family protein</fullName>
    </submittedName>
</protein>
<evidence type="ECO:0000259" key="1">
    <source>
        <dbReference type="Pfam" id="PF13577"/>
    </source>
</evidence>
<dbReference type="Proteomes" id="UP001628646">
    <property type="component" value="Unassembled WGS sequence"/>
</dbReference>
<proteinExistence type="predicted"/>